<reference evidence="10" key="1">
    <citation type="submission" date="2018-09" db="EMBL/GenBank/DDBJ databases">
        <authorList>
            <person name="Livingstone P.G."/>
            <person name="Whitworth D.E."/>
        </authorList>
    </citation>
    <scope>NUCLEOTIDE SEQUENCE [LARGE SCALE GENOMIC DNA]</scope>
    <source>
        <strain evidence="10">CA051B</strain>
    </source>
</reference>
<evidence type="ECO:0000313" key="10">
    <source>
        <dbReference type="Proteomes" id="UP000272888"/>
    </source>
</evidence>
<keyword evidence="2 7" id="KW-0547">Nucleotide-binding</keyword>
<dbReference type="AlphaFoldDB" id="A0A3A8QKK1"/>
<accession>A0A3A8QKK1</accession>
<comment type="similarity">
    <text evidence="7">Belongs to the class-I aminoacyl-tRNA synthetase family.</text>
</comment>
<keyword evidence="4 7" id="KW-0648">Protein biosynthesis</keyword>
<organism evidence="9 10">
    <name type="scientific">Corallococcus llansteffanensis</name>
    <dbReference type="NCBI Taxonomy" id="2316731"/>
    <lineage>
        <taxon>Bacteria</taxon>
        <taxon>Pseudomonadati</taxon>
        <taxon>Myxococcota</taxon>
        <taxon>Myxococcia</taxon>
        <taxon>Myxococcales</taxon>
        <taxon>Cystobacterineae</taxon>
        <taxon>Myxococcaceae</taxon>
        <taxon>Corallococcus</taxon>
    </lineage>
</organism>
<proteinExistence type="inferred from homology"/>
<dbReference type="PANTHER" id="PTHR45765:SF1">
    <property type="entry name" value="METHIONINE--TRNA LIGASE, CYTOPLASMIC"/>
    <property type="match status" value="1"/>
</dbReference>
<gene>
    <name evidence="9" type="ORF">D7V93_01665</name>
</gene>
<evidence type="ECO:0000313" key="9">
    <source>
        <dbReference type="EMBL" id="RKH68301.1"/>
    </source>
</evidence>
<protein>
    <recommendedName>
        <fullName evidence="8">Methionyl/Leucyl tRNA synthetase domain-containing protein</fullName>
    </recommendedName>
</protein>
<dbReference type="InterPro" id="IPR023458">
    <property type="entry name" value="Met-tRNA_ligase_1"/>
</dbReference>
<comment type="caution">
    <text evidence="9">The sequence shown here is derived from an EMBL/GenBank/DDBJ whole genome shotgun (WGS) entry which is preliminary data.</text>
</comment>
<evidence type="ECO:0000256" key="7">
    <source>
        <dbReference type="RuleBase" id="RU363039"/>
    </source>
</evidence>
<keyword evidence="5 7" id="KW-0030">Aminoacyl-tRNA synthetase</keyword>
<dbReference type="GO" id="GO:0005829">
    <property type="term" value="C:cytosol"/>
    <property type="evidence" value="ECO:0007669"/>
    <property type="project" value="TreeGrafter"/>
</dbReference>
<dbReference type="PANTHER" id="PTHR45765">
    <property type="entry name" value="METHIONINE--TRNA LIGASE"/>
    <property type="match status" value="1"/>
</dbReference>
<dbReference type="Gene3D" id="3.40.50.620">
    <property type="entry name" value="HUPs"/>
    <property type="match status" value="1"/>
</dbReference>
<dbReference type="InterPro" id="IPR001412">
    <property type="entry name" value="aa-tRNA-synth_I_CS"/>
</dbReference>
<evidence type="ECO:0000256" key="6">
    <source>
        <dbReference type="ARBA" id="ARBA00047364"/>
    </source>
</evidence>
<evidence type="ECO:0000256" key="3">
    <source>
        <dbReference type="ARBA" id="ARBA00022840"/>
    </source>
</evidence>
<dbReference type="GO" id="GO:0006431">
    <property type="term" value="P:methionyl-tRNA aminoacylation"/>
    <property type="evidence" value="ECO:0007669"/>
    <property type="project" value="TreeGrafter"/>
</dbReference>
<sequence length="496" mass="54603">MSRMTLIIAPPPTPNGDLHVGHMSGPYLAADIYKRYIGQHGRTARYTVSTDDNQSYVDTTARRLKTDVPSLLAKSRAEVRDSLLTYSIGVDHFGEQDAAYPGFVTAFFEKLLAAGFVENADVEVFYDTKRHTYPVEAYISGRCPTCLDSTCGGICEACGHPNACTDLLEVNTPDLEVRREARLIFRLEPFRAELEEHLLRVMKTHRPALKALIASMLASPLAPFVLSYKTGRGISAGFAGLPDQQLNVWAEMYPGHFYFLTKAAGKVQGDDDYVQAMGFDNSYFYVFVHVALALAGRRCGVDWPLPKAFITNQFYNLDSAKFSTSKGHLVWARDLAREYNTDVIRLYLALHGPEFQEANFSLGAFKEGAAELTGRVNGLVAAFNTARKTAREGVGDGGMLARLNAVLSTELPAGDYAASTLARRALNGIALMKDSLDKGYLGLVPFVPALLALALEPFCPLYAQAIRRQHRLTAETWNDLAPTSEDQALPELLVKK</sequence>
<evidence type="ECO:0000259" key="8">
    <source>
        <dbReference type="Pfam" id="PF09334"/>
    </source>
</evidence>
<keyword evidence="1 7" id="KW-0436">Ligase</keyword>
<dbReference type="InterPro" id="IPR029038">
    <property type="entry name" value="MetRS_Zn"/>
</dbReference>
<dbReference type="InterPro" id="IPR015413">
    <property type="entry name" value="Methionyl/Leucyl_tRNA_Synth"/>
</dbReference>
<dbReference type="InterPro" id="IPR014729">
    <property type="entry name" value="Rossmann-like_a/b/a_fold"/>
</dbReference>
<dbReference type="GO" id="GO:0005524">
    <property type="term" value="F:ATP binding"/>
    <property type="evidence" value="ECO:0007669"/>
    <property type="project" value="UniProtKB-KW"/>
</dbReference>
<dbReference type="GO" id="GO:0004825">
    <property type="term" value="F:methionine-tRNA ligase activity"/>
    <property type="evidence" value="ECO:0007669"/>
    <property type="project" value="UniProtKB-EC"/>
</dbReference>
<name>A0A3A8QKK1_9BACT</name>
<keyword evidence="3 7" id="KW-0067">ATP-binding</keyword>
<dbReference type="Pfam" id="PF09334">
    <property type="entry name" value="tRNA-synt_1g"/>
    <property type="match status" value="1"/>
</dbReference>
<dbReference type="PROSITE" id="PS00178">
    <property type="entry name" value="AA_TRNA_LIGASE_I"/>
    <property type="match status" value="1"/>
</dbReference>
<dbReference type="Gene3D" id="2.20.28.20">
    <property type="entry name" value="Methionyl-tRNA synthetase, Zn-domain"/>
    <property type="match status" value="1"/>
</dbReference>
<dbReference type="RefSeq" id="WP_120641657.1">
    <property type="nucleotide sequence ID" value="NZ_RAWB01000008.1"/>
</dbReference>
<dbReference type="EMBL" id="RAWB01000008">
    <property type="protein sequence ID" value="RKH68301.1"/>
    <property type="molecule type" value="Genomic_DNA"/>
</dbReference>
<dbReference type="Proteomes" id="UP000272888">
    <property type="component" value="Unassembled WGS sequence"/>
</dbReference>
<evidence type="ECO:0000256" key="4">
    <source>
        <dbReference type="ARBA" id="ARBA00022917"/>
    </source>
</evidence>
<evidence type="ECO:0000256" key="5">
    <source>
        <dbReference type="ARBA" id="ARBA00023146"/>
    </source>
</evidence>
<dbReference type="SUPFAM" id="SSF52374">
    <property type="entry name" value="Nucleotidylyl transferase"/>
    <property type="match status" value="1"/>
</dbReference>
<keyword evidence="10" id="KW-1185">Reference proteome</keyword>
<feature type="domain" description="Methionyl/Leucyl tRNA synthetase" evidence="8">
    <location>
        <begin position="6"/>
        <end position="368"/>
    </location>
</feature>
<evidence type="ECO:0000256" key="1">
    <source>
        <dbReference type="ARBA" id="ARBA00022598"/>
    </source>
</evidence>
<comment type="catalytic activity">
    <reaction evidence="6">
        <text>tRNA(Met) + L-methionine + ATP = L-methionyl-tRNA(Met) + AMP + diphosphate</text>
        <dbReference type="Rhea" id="RHEA:13481"/>
        <dbReference type="Rhea" id="RHEA-COMP:9667"/>
        <dbReference type="Rhea" id="RHEA-COMP:9698"/>
        <dbReference type="ChEBI" id="CHEBI:30616"/>
        <dbReference type="ChEBI" id="CHEBI:33019"/>
        <dbReference type="ChEBI" id="CHEBI:57844"/>
        <dbReference type="ChEBI" id="CHEBI:78442"/>
        <dbReference type="ChEBI" id="CHEBI:78530"/>
        <dbReference type="ChEBI" id="CHEBI:456215"/>
        <dbReference type="EC" id="6.1.1.10"/>
    </reaction>
</comment>
<evidence type="ECO:0000256" key="2">
    <source>
        <dbReference type="ARBA" id="ARBA00022741"/>
    </source>
</evidence>